<dbReference type="CDD" id="cd00200">
    <property type="entry name" value="WD40"/>
    <property type="match status" value="1"/>
</dbReference>
<feature type="repeat" description="WD" evidence="3">
    <location>
        <begin position="109"/>
        <end position="140"/>
    </location>
</feature>
<dbReference type="Gene3D" id="2.130.10.10">
    <property type="entry name" value="YVTN repeat-like/Quinoprotein amine dehydrogenase"/>
    <property type="match status" value="2"/>
</dbReference>
<sequence>MAMAKKARQRISYGKPARSPQPRLVSSAHSRQMHVGALSGAASASASCGILENGKSSAGGHRLGVNGLAVDSNNGILYSGGRDGILCAWDLDSSTDHSTNTASKFRAQAQAHMHWINDIALAQNNTAVVSGSSDLSVKVWRPYSEESNVAHTIGEHADYVKCVVASATDTTSNTIVAAGLDRKLCWWDLNGKGKSLEIDVQGEEIPEKGSVYSLALGRSIVASGGPEKTIRLHDPRSGAEVSKLMGHLGNIRSLLIDDADDTILSASADKTIKLWSVRGGRCMYTFTMHDESIWSLFSNHPRLGIFYSSDRNGMVAKTDIRGSFDDVDNGLSLALAHEHIGVSKVVAYHGHIWTATNRSSINRWSDFDLEQPLDLPQAHRHRRSVSAISSRSRQTSPPNPNGTRKEIDPQSILKLSNMGMFLSRPNADAETINDGPSRRPSVIPAAEPELEIKPIFDAPNETIEGQLGLLKHKLLNDRKRVLTLDTAGDVLLWDLIQCKPVQSFGKQPLDDVADLLNTRAAVAPWCSVDLSSGNLTVILEPYNCFDAEVYADELDLEDNIEFREDQRISLGRWILRYLFANLVDEEIKRDEAHRRKINEEVEKRIAAAASSVPANALRPAVLGLTDDAATPRPDGLQPAMTPGIGIIGTPFVAVESSSASQVGRPSADKGDYFTAGIAPIESPATVKTPAPETAEGKNWTDNSEKPKEKEKPVDVPKSPSTPFGKKFRMSFSSKKLGRSASQMTQEKPVVVDEKAVESESSSSHEKEVDDSFYGVIQKIRHEYDRLLSESPDKLVETRVTPSLPADTPVLKLPPGTKVIIQEETSGGSSNVYQGTVEGVGRDADIIEQKAPMWLGDLLLQNQVPFKEPVKISFVLHPLDGLPAIATDGSSRLNANRMLRVKKILGYVAERIEPPPNPDDDSADAQMDPAEYLELYCNEQLLEPTLTLATLRTHIWKGGNDIVLYYKTNGRKPLRPMPAPEPEQPELQPPLEVPARPAPAVTAKIAPPIDIHVTLGATPAKNGLTPSFLTILPNTAATETLSGDNMTLVLSTSSGVVAAAATAPATLPNSALSAAVTWLTVALPLPLPLPLPLVSCRCRRRHAFMPSHSGN</sequence>
<evidence type="ECO:0000256" key="3">
    <source>
        <dbReference type="PROSITE-ProRule" id="PRU00221"/>
    </source>
</evidence>
<dbReference type="Pfam" id="PF00400">
    <property type="entry name" value="WD40"/>
    <property type="match status" value="3"/>
</dbReference>
<dbReference type="eggNOG" id="KOG0308">
    <property type="taxonomic scope" value="Eukaryota"/>
</dbReference>
<dbReference type="PROSITE" id="PS50294">
    <property type="entry name" value="WD_REPEATS_REGION"/>
    <property type="match status" value="3"/>
</dbReference>
<dbReference type="InterPro" id="IPR019775">
    <property type="entry name" value="WD40_repeat_CS"/>
</dbReference>
<feature type="region of interest" description="Disordered" evidence="4">
    <location>
        <begin position="683"/>
        <end position="768"/>
    </location>
</feature>
<feature type="repeat" description="WD" evidence="3">
    <location>
        <begin position="58"/>
        <end position="99"/>
    </location>
</feature>
<feature type="region of interest" description="Disordered" evidence="4">
    <location>
        <begin position="1"/>
        <end position="30"/>
    </location>
</feature>
<feature type="repeat" description="WD" evidence="3">
    <location>
        <begin position="244"/>
        <end position="285"/>
    </location>
</feature>
<dbReference type="AlphaFoldDB" id="A0A0A2VRM6"/>
<dbReference type="STRING" id="1245745.A0A0A2VRM6"/>
<evidence type="ECO:0000313" key="5">
    <source>
        <dbReference type="EMBL" id="KGQ09007.1"/>
    </source>
</evidence>
<dbReference type="InterPro" id="IPR036322">
    <property type="entry name" value="WD40_repeat_dom_sf"/>
</dbReference>
<feature type="compositionally biased region" description="Basic and acidic residues" evidence="4">
    <location>
        <begin position="702"/>
        <end position="714"/>
    </location>
</feature>
<name>A0A0A2VRM6_BEABA</name>
<accession>A0A0A2VRM6</accession>
<dbReference type="SUPFAM" id="SSF50978">
    <property type="entry name" value="WD40 repeat-like"/>
    <property type="match status" value="1"/>
</dbReference>
<dbReference type="PROSITE" id="PS50082">
    <property type="entry name" value="WD_REPEATS_2"/>
    <property type="match status" value="3"/>
</dbReference>
<evidence type="ECO:0000256" key="4">
    <source>
        <dbReference type="SAM" id="MobiDB-lite"/>
    </source>
</evidence>
<evidence type="ECO:0000256" key="1">
    <source>
        <dbReference type="ARBA" id="ARBA00022574"/>
    </source>
</evidence>
<gene>
    <name evidence="5" type="ORF">BBAD15_g5651</name>
</gene>
<dbReference type="InterPro" id="IPR001680">
    <property type="entry name" value="WD40_rpt"/>
</dbReference>
<evidence type="ECO:0000313" key="6">
    <source>
        <dbReference type="Proteomes" id="UP000030106"/>
    </source>
</evidence>
<dbReference type="InterPro" id="IPR051246">
    <property type="entry name" value="WDR48"/>
</dbReference>
<reference evidence="5 6" key="1">
    <citation type="submission" date="2012-10" db="EMBL/GenBank/DDBJ databases">
        <title>Genome sequencing and analysis of entomopathogenic fungi Beauveria bassiana D1-5.</title>
        <authorList>
            <person name="Li Q."/>
            <person name="Wang L."/>
            <person name="Zhang Z."/>
            <person name="Wang Q."/>
            <person name="Ren J."/>
            <person name="Wang M."/>
            <person name="Xu W."/>
            <person name="Wang J."/>
            <person name="Lu Y."/>
            <person name="Du Q."/>
            <person name="Sun Z."/>
        </authorList>
    </citation>
    <scope>NUCLEOTIDE SEQUENCE [LARGE SCALE GENOMIC DNA]</scope>
    <source>
        <strain evidence="5 6">D1-5</strain>
    </source>
</reference>
<keyword evidence="1 3" id="KW-0853">WD repeat</keyword>
<dbReference type="Pfam" id="PF11816">
    <property type="entry name" value="DUF3337"/>
    <property type="match status" value="1"/>
</dbReference>
<feature type="compositionally biased region" description="Basic and acidic residues" evidence="4">
    <location>
        <begin position="749"/>
        <end position="768"/>
    </location>
</feature>
<dbReference type="HOGENOM" id="CLU_002197_0_0_1"/>
<protein>
    <submittedName>
        <fullName evidence="5">Putative WD repeat-containing protein</fullName>
    </submittedName>
</protein>
<dbReference type="EMBL" id="ANFO01000514">
    <property type="protein sequence ID" value="KGQ09007.1"/>
    <property type="molecule type" value="Genomic_DNA"/>
</dbReference>
<feature type="region of interest" description="Disordered" evidence="4">
    <location>
        <begin position="378"/>
        <end position="410"/>
    </location>
</feature>
<dbReference type="PANTHER" id="PTHR19862:SF14">
    <property type="entry name" value="WD REPEAT-CONTAINING PROTEIN 48"/>
    <property type="match status" value="1"/>
</dbReference>
<comment type="caution">
    <text evidence="5">The sequence shown here is derived from an EMBL/GenBank/DDBJ whole genome shotgun (WGS) entry which is preliminary data.</text>
</comment>
<dbReference type="Proteomes" id="UP000030106">
    <property type="component" value="Unassembled WGS sequence"/>
</dbReference>
<organism evidence="5 6">
    <name type="scientific">Beauveria bassiana D1-5</name>
    <dbReference type="NCBI Taxonomy" id="1245745"/>
    <lineage>
        <taxon>Eukaryota</taxon>
        <taxon>Fungi</taxon>
        <taxon>Dikarya</taxon>
        <taxon>Ascomycota</taxon>
        <taxon>Pezizomycotina</taxon>
        <taxon>Sordariomycetes</taxon>
        <taxon>Hypocreomycetidae</taxon>
        <taxon>Hypocreales</taxon>
        <taxon>Cordycipitaceae</taxon>
        <taxon>Beauveria</taxon>
    </lineage>
</organism>
<dbReference type="CDD" id="cd17041">
    <property type="entry name" value="Ubl_WDR48"/>
    <property type="match status" value="1"/>
</dbReference>
<dbReference type="InterPro" id="IPR015943">
    <property type="entry name" value="WD40/YVTN_repeat-like_dom_sf"/>
</dbReference>
<proteinExistence type="predicted"/>
<dbReference type="PANTHER" id="PTHR19862">
    <property type="entry name" value="WD REPEAT-CONTAINING PROTEIN 48"/>
    <property type="match status" value="1"/>
</dbReference>
<dbReference type="OrthoDB" id="2421129at2759"/>
<dbReference type="GO" id="GO:0000724">
    <property type="term" value="P:double-strand break repair via homologous recombination"/>
    <property type="evidence" value="ECO:0007669"/>
    <property type="project" value="TreeGrafter"/>
</dbReference>
<dbReference type="GO" id="GO:0043130">
    <property type="term" value="F:ubiquitin binding"/>
    <property type="evidence" value="ECO:0007669"/>
    <property type="project" value="TreeGrafter"/>
</dbReference>
<evidence type="ECO:0000256" key="2">
    <source>
        <dbReference type="ARBA" id="ARBA00022737"/>
    </source>
</evidence>
<keyword evidence="2" id="KW-0677">Repeat</keyword>
<dbReference type="SMART" id="SM00320">
    <property type="entry name" value="WD40"/>
    <property type="match status" value="6"/>
</dbReference>
<dbReference type="InterPro" id="IPR021772">
    <property type="entry name" value="WDR48/Bun107"/>
</dbReference>
<dbReference type="PROSITE" id="PS00678">
    <property type="entry name" value="WD_REPEATS_1"/>
    <property type="match status" value="1"/>
</dbReference>